<reference evidence="1" key="1">
    <citation type="submission" date="2020-08" db="EMBL/GenBank/DDBJ databases">
        <title>Multicomponent nature underlies the extraordinary mechanical properties of spider dragline silk.</title>
        <authorList>
            <person name="Kono N."/>
            <person name="Nakamura H."/>
            <person name="Mori M."/>
            <person name="Yoshida Y."/>
            <person name="Ohtoshi R."/>
            <person name="Malay A.D."/>
            <person name="Moran D.A.P."/>
            <person name="Tomita M."/>
            <person name="Numata K."/>
            <person name="Arakawa K."/>
        </authorList>
    </citation>
    <scope>NUCLEOTIDE SEQUENCE</scope>
</reference>
<evidence type="ECO:0000313" key="2">
    <source>
        <dbReference type="Proteomes" id="UP000886998"/>
    </source>
</evidence>
<accession>A0A8X6Y1K4</accession>
<protein>
    <submittedName>
        <fullName evidence="1">Uncharacterized protein</fullName>
    </submittedName>
</protein>
<organism evidence="1 2">
    <name type="scientific">Trichonephila inaurata madagascariensis</name>
    <dbReference type="NCBI Taxonomy" id="2747483"/>
    <lineage>
        <taxon>Eukaryota</taxon>
        <taxon>Metazoa</taxon>
        <taxon>Ecdysozoa</taxon>
        <taxon>Arthropoda</taxon>
        <taxon>Chelicerata</taxon>
        <taxon>Arachnida</taxon>
        <taxon>Araneae</taxon>
        <taxon>Araneomorphae</taxon>
        <taxon>Entelegynae</taxon>
        <taxon>Araneoidea</taxon>
        <taxon>Nephilidae</taxon>
        <taxon>Trichonephila</taxon>
        <taxon>Trichonephila inaurata</taxon>
    </lineage>
</organism>
<name>A0A8X6Y1K4_9ARAC</name>
<evidence type="ECO:0000313" key="1">
    <source>
        <dbReference type="EMBL" id="GFY62717.1"/>
    </source>
</evidence>
<proteinExistence type="predicted"/>
<keyword evidence="2" id="KW-1185">Reference proteome</keyword>
<dbReference type="Proteomes" id="UP000886998">
    <property type="component" value="Unassembled WGS sequence"/>
</dbReference>
<dbReference type="AlphaFoldDB" id="A0A8X6Y1K4"/>
<feature type="non-terminal residue" evidence="1">
    <location>
        <position position="1"/>
    </location>
</feature>
<sequence>NSEDAKADDPRSSYNTSMINRWFNINLRTKQFDCASILILDKNSYKMAGRELKK</sequence>
<comment type="caution">
    <text evidence="1">The sequence shown here is derived from an EMBL/GenBank/DDBJ whole genome shotgun (WGS) entry which is preliminary data.</text>
</comment>
<gene>
    <name evidence="1" type="ORF">TNIN_78841</name>
</gene>
<dbReference type="EMBL" id="BMAV01014371">
    <property type="protein sequence ID" value="GFY62717.1"/>
    <property type="molecule type" value="Genomic_DNA"/>
</dbReference>